<reference evidence="2" key="1">
    <citation type="journal article" date="2011" name="Plant Physiol.">
        <title>Comprehensive sequence analysis of 24,783 barley full-length cDNAs derived from 12 clone libraries.</title>
        <authorList>
            <person name="Matsumoto T."/>
            <person name="Tanaka T."/>
            <person name="Sakai H."/>
            <person name="Amano N."/>
            <person name="Kanamori H."/>
            <person name="Kurita K."/>
            <person name="Kikuta A."/>
            <person name="Kamiya K."/>
            <person name="Yamamoto M."/>
            <person name="Ikawa H."/>
            <person name="Fujii N."/>
            <person name="Hori K."/>
            <person name="Itoh T."/>
            <person name="Sato K."/>
        </authorList>
    </citation>
    <scope>NUCLEOTIDE SEQUENCE</scope>
    <source>
        <tissue evidence="2">Shoot</tissue>
    </source>
</reference>
<dbReference type="EMBL" id="AK359549">
    <property type="protein sequence ID" value="BAJ90758.1"/>
    <property type="molecule type" value="mRNA"/>
</dbReference>
<evidence type="ECO:0000256" key="1">
    <source>
        <dbReference type="SAM" id="MobiDB-lite"/>
    </source>
</evidence>
<organism evidence="2">
    <name type="scientific">Hordeum vulgare subsp. vulgare</name>
    <name type="common">Domesticated barley</name>
    <dbReference type="NCBI Taxonomy" id="112509"/>
    <lineage>
        <taxon>Eukaryota</taxon>
        <taxon>Viridiplantae</taxon>
        <taxon>Streptophyta</taxon>
        <taxon>Embryophyta</taxon>
        <taxon>Tracheophyta</taxon>
        <taxon>Spermatophyta</taxon>
        <taxon>Magnoliopsida</taxon>
        <taxon>Liliopsida</taxon>
        <taxon>Poales</taxon>
        <taxon>Poaceae</taxon>
        <taxon>BOP clade</taxon>
        <taxon>Pooideae</taxon>
        <taxon>Triticodae</taxon>
        <taxon>Triticeae</taxon>
        <taxon>Hordeinae</taxon>
        <taxon>Hordeum</taxon>
    </lineage>
</organism>
<proteinExistence type="evidence at transcript level"/>
<accession>F2D6N7</accession>
<sequence length="94" mass="10369">MLERTPVPAPARLVQHAPSAPAVLTEVSLHAGRRISARWPPPPHLCTLASHVSFQSREGIQGPGAQEQRARHARRHLPLQGHQAELPWCGEELM</sequence>
<feature type="region of interest" description="Disordered" evidence="1">
    <location>
        <begin position="59"/>
        <end position="78"/>
    </location>
</feature>
<dbReference type="AlphaFoldDB" id="F2D6N7"/>
<name>F2D6N7_HORVV</name>
<evidence type="ECO:0000313" key="2">
    <source>
        <dbReference type="EMBL" id="BAJ90758.1"/>
    </source>
</evidence>
<protein>
    <submittedName>
        <fullName evidence="2">Predicted protein</fullName>
    </submittedName>
</protein>